<dbReference type="CDD" id="cd07377">
    <property type="entry name" value="WHTH_GntR"/>
    <property type="match status" value="1"/>
</dbReference>
<evidence type="ECO:0000313" key="6">
    <source>
        <dbReference type="Proteomes" id="UP001499954"/>
    </source>
</evidence>
<dbReference type="PANTHER" id="PTHR43537">
    <property type="entry name" value="TRANSCRIPTIONAL REGULATOR, GNTR FAMILY"/>
    <property type="match status" value="1"/>
</dbReference>
<evidence type="ECO:0000313" key="5">
    <source>
        <dbReference type="EMBL" id="GAA1963692.1"/>
    </source>
</evidence>
<keyword evidence="6" id="KW-1185">Reference proteome</keyword>
<dbReference type="PROSITE" id="PS50949">
    <property type="entry name" value="HTH_GNTR"/>
    <property type="match status" value="1"/>
</dbReference>
<dbReference type="PRINTS" id="PR00035">
    <property type="entry name" value="HTHGNTR"/>
</dbReference>
<dbReference type="Gene3D" id="1.10.10.10">
    <property type="entry name" value="Winged helix-like DNA-binding domain superfamily/Winged helix DNA-binding domain"/>
    <property type="match status" value="1"/>
</dbReference>
<feature type="domain" description="HTH gntR-type" evidence="4">
    <location>
        <begin position="24"/>
        <end position="92"/>
    </location>
</feature>
<dbReference type="InterPro" id="IPR011711">
    <property type="entry name" value="GntR_C"/>
</dbReference>
<evidence type="ECO:0000259" key="4">
    <source>
        <dbReference type="PROSITE" id="PS50949"/>
    </source>
</evidence>
<keyword evidence="3" id="KW-0804">Transcription</keyword>
<dbReference type="Proteomes" id="UP001499954">
    <property type="component" value="Unassembled WGS sequence"/>
</dbReference>
<organism evidence="5 6">
    <name type="scientific">Agromyces allii</name>
    <dbReference type="NCBI Taxonomy" id="393607"/>
    <lineage>
        <taxon>Bacteria</taxon>
        <taxon>Bacillati</taxon>
        <taxon>Actinomycetota</taxon>
        <taxon>Actinomycetes</taxon>
        <taxon>Micrococcales</taxon>
        <taxon>Microbacteriaceae</taxon>
        <taxon>Agromyces</taxon>
    </lineage>
</organism>
<gene>
    <name evidence="5" type="ORF">GCM10009717_33130</name>
</gene>
<dbReference type="SUPFAM" id="SSF48008">
    <property type="entry name" value="GntR ligand-binding domain-like"/>
    <property type="match status" value="1"/>
</dbReference>
<comment type="caution">
    <text evidence="5">The sequence shown here is derived from an EMBL/GenBank/DDBJ whole genome shotgun (WGS) entry which is preliminary data.</text>
</comment>
<dbReference type="SMART" id="SM00345">
    <property type="entry name" value="HTH_GNTR"/>
    <property type="match status" value="1"/>
</dbReference>
<evidence type="ECO:0000256" key="2">
    <source>
        <dbReference type="ARBA" id="ARBA00023125"/>
    </source>
</evidence>
<accession>A0ABN2R4U8</accession>
<keyword evidence="2" id="KW-0238">DNA-binding</keyword>
<dbReference type="EMBL" id="BAAAMK010000009">
    <property type="protein sequence ID" value="GAA1963692.1"/>
    <property type="molecule type" value="Genomic_DNA"/>
</dbReference>
<dbReference type="InterPro" id="IPR000524">
    <property type="entry name" value="Tscrpt_reg_HTH_GntR"/>
</dbReference>
<protein>
    <submittedName>
        <fullName evidence="5">FadR/GntR family transcriptional regulator</fullName>
    </submittedName>
</protein>
<sequence>MSETFAAPGPVAEYPTIAARTRAPRLGVTVVSALVDAIVRGDLAPGSSLPPEAVLCEQFGVSRTVIRESAKRLEEKGLVTVAQGRGTLVLPPASWNMVDATVLAALVANDATLGVLDELSAVRAALEAVIARDAAARRTPAELERLREALELMRATVDDEPRFSQADVEFHQRVGEITSNRLADSIVRTLFAEARESARFHLHSQLDVTLREHERVFAAIEARDPDEAEAAMRAHILDAWERRRPPSPKR</sequence>
<dbReference type="Gene3D" id="1.20.120.530">
    <property type="entry name" value="GntR ligand-binding domain-like"/>
    <property type="match status" value="1"/>
</dbReference>
<dbReference type="InterPro" id="IPR036388">
    <property type="entry name" value="WH-like_DNA-bd_sf"/>
</dbReference>
<reference evidence="5 6" key="1">
    <citation type="journal article" date="2019" name="Int. J. Syst. Evol. Microbiol.">
        <title>The Global Catalogue of Microorganisms (GCM) 10K type strain sequencing project: providing services to taxonomists for standard genome sequencing and annotation.</title>
        <authorList>
            <consortium name="The Broad Institute Genomics Platform"/>
            <consortium name="The Broad Institute Genome Sequencing Center for Infectious Disease"/>
            <person name="Wu L."/>
            <person name="Ma J."/>
        </authorList>
    </citation>
    <scope>NUCLEOTIDE SEQUENCE [LARGE SCALE GENOMIC DNA]</scope>
    <source>
        <strain evidence="5 6">JCM 13584</strain>
    </source>
</reference>
<proteinExistence type="predicted"/>
<dbReference type="PANTHER" id="PTHR43537:SF44">
    <property type="entry name" value="GNTR FAMILY REGULATORY PROTEIN"/>
    <property type="match status" value="1"/>
</dbReference>
<keyword evidence="1" id="KW-0805">Transcription regulation</keyword>
<dbReference type="SMART" id="SM00895">
    <property type="entry name" value="FCD"/>
    <property type="match status" value="1"/>
</dbReference>
<dbReference type="InterPro" id="IPR008920">
    <property type="entry name" value="TF_FadR/GntR_C"/>
</dbReference>
<dbReference type="SUPFAM" id="SSF46785">
    <property type="entry name" value="Winged helix' DNA-binding domain"/>
    <property type="match status" value="1"/>
</dbReference>
<evidence type="ECO:0000256" key="1">
    <source>
        <dbReference type="ARBA" id="ARBA00023015"/>
    </source>
</evidence>
<dbReference type="InterPro" id="IPR036390">
    <property type="entry name" value="WH_DNA-bd_sf"/>
</dbReference>
<dbReference type="RefSeq" id="WP_157415847.1">
    <property type="nucleotide sequence ID" value="NZ_BAAAMK010000009.1"/>
</dbReference>
<dbReference type="Pfam" id="PF00392">
    <property type="entry name" value="GntR"/>
    <property type="match status" value="1"/>
</dbReference>
<name>A0ABN2R4U8_9MICO</name>
<dbReference type="Pfam" id="PF07729">
    <property type="entry name" value="FCD"/>
    <property type="match status" value="1"/>
</dbReference>
<evidence type="ECO:0000256" key="3">
    <source>
        <dbReference type="ARBA" id="ARBA00023163"/>
    </source>
</evidence>